<keyword evidence="3" id="KW-1185">Reference proteome</keyword>
<accession>A0ABV2T1U9</accession>
<protein>
    <recommendedName>
        <fullName evidence="4">Tetratricopeptide repeat protein</fullName>
    </recommendedName>
</protein>
<evidence type="ECO:0000313" key="2">
    <source>
        <dbReference type="EMBL" id="MET6997003.1"/>
    </source>
</evidence>
<comment type="caution">
    <text evidence="2">The sequence shown here is derived from an EMBL/GenBank/DDBJ whole genome shotgun (WGS) entry which is preliminary data.</text>
</comment>
<evidence type="ECO:0008006" key="4">
    <source>
        <dbReference type="Google" id="ProtNLM"/>
    </source>
</evidence>
<organism evidence="2 3">
    <name type="scientific">Chitinophaga defluvii</name>
    <dbReference type="NCBI Taxonomy" id="3163343"/>
    <lineage>
        <taxon>Bacteria</taxon>
        <taxon>Pseudomonadati</taxon>
        <taxon>Bacteroidota</taxon>
        <taxon>Chitinophagia</taxon>
        <taxon>Chitinophagales</taxon>
        <taxon>Chitinophagaceae</taxon>
        <taxon>Chitinophaga</taxon>
    </lineage>
</organism>
<dbReference type="EMBL" id="JBEXAC010000001">
    <property type="protein sequence ID" value="MET6997003.1"/>
    <property type="molecule type" value="Genomic_DNA"/>
</dbReference>
<proteinExistence type="predicted"/>
<dbReference type="RefSeq" id="WP_354659644.1">
    <property type="nucleotide sequence ID" value="NZ_JBEXAC010000001.1"/>
</dbReference>
<dbReference type="Proteomes" id="UP001549749">
    <property type="component" value="Unassembled WGS sequence"/>
</dbReference>
<reference evidence="2 3" key="1">
    <citation type="submission" date="2024-06" db="EMBL/GenBank/DDBJ databases">
        <title>Chitinophaga defluvii sp. nov., isolated from municipal sewage.</title>
        <authorList>
            <person name="Zhang L."/>
        </authorList>
    </citation>
    <scope>NUCLEOTIDE SEQUENCE [LARGE SCALE GENOMIC DNA]</scope>
    <source>
        <strain evidence="2 3">H8</strain>
    </source>
</reference>
<keyword evidence="1" id="KW-0732">Signal</keyword>
<evidence type="ECO:0000256" key="1">
    <source>
        <dbReference type="SAM" id="SignalP"/>
    </source>
</evidence>
<feature type="chain" id="PRO_5046278199" description="Tetratricopeptide repeat protein" evidence="1">
    <location>
        <begin position="23"/>
        <end position="371"/>
    </location>
</feature>
<feature type="signal peptide" evidence="1">
    <location>
        <begin position="1"/>
        <end position="22"/>
    </location>
</feature>
<evidence type="ECO:0000313" key="3">
    <source>
        <dbReference type="Proteomes" id="UP001549749"/>
    </source>
</evidence>
<gene>
    <name evidence="2" type="ORF">ABR189_06470</name>
</gene>
<name>A0ABV2T1U9_9BACT</name>
<sequence>MNLKKWILLFCILGFISARGIAQTALQQEAQELEKLATAKKWDAVILRSLDLVADEPTAPQGHYYTALALYHQPDLEKAATFIDNVLIYGDAKWKEKARELSQKITQLKEHFPGIQQLTHFENLTGTQWHALWKLDKSNINAGISAIECYVRERNPTAAVTILDDPEFAGFPGAKALRQRLKNDKEVSTEDKAVQLEKQGDTYFAQKKYAEAKVVYEKVAAALNPKPQRITSKIKDCEDEIAWQLALKENRVEAFEVYLNRNYLLHRKEARAKIIDYMRARIENYAKSNEITLAEESFNKYVQQYKPAREEVKEFEAILCELYKQHIYALSDSKSRKEMQQRLDLYYKARQICALSEADKKEISKLEKKLK</sequence>